<reference evidence="1 2" key="1">
    <citation type="journal article" date="2023" name="Life. Sci Alliance">
        <title>Evolutionary insights into 3D genome organization and epigenetic landscape of Vigna mungo.</title>
        <authorList>
            <person name="Junaid A."/>
            <person name="Singh B."/>
            <person name="Bhatia S."/>
        </authorList>
    </citation>
    <scope>NUCLEOTIDE SEQUENCE [LARGE SCALE GENOMIC DNA]</scope>
    <source>
        <strain evidence="1">Urdbean</strain>
    </source>
</reference>
<dbReference type="Proteomes" id="UP001374535">
    <property type="component" value="Chromosome 8"/>
</dbReference>
<evidence type="ECO:0000313" key="2">
    <source>
        <dbReference type="Proteomes" id="UP001374535"/>
    </source>
</evidence>
<dbReference type="EMBL" id="CP144693">
    <property type="protein sequence ID" value="WVZ00476.1"/>
    <property type="molecule type" value="Genomic_DNA"/>
</dbReference>
<accession>A0AAQ3N0K3</accession>
<gene>
    <name evidence="1" type="ORF">V8G54_026545</name>
</gene>
<keyword evidence="2" id="KW-1185">Reference proteome</keyword>
<dbReference type="PANTHER" id="PTHR33090">
    <property type="entry name" value="DUF3774 DOMAIN PROTEIN-RELATED"/>
    <property type="match status" value="1"/>
</dbReference>
<protein>
    <recommendedName>
        <fullName evidence="3">Wound-responsive family protein</fullName>
    </recommendedName>
</protein>
<organism evidence="1 2">
    <name type="scientific">Vigna mungo</name>
    <name type="common">Black gram</name>
    <name type="synonym">Phaseolus mungo</name>
    <dbReference type="NCBI Taxonomy" id="3915"/>
    <lineage>
        <taxon>Eukaryota</taxon>
        <taxon>Viridiplantae</taxon>
        <taxon>Streptophyta</taxon>
        <taxon>Embryophyta</taxon>
        <taxon>Tracheophyta</taxon>
        <taxon>Spermatophyta</taxon>
        <taxon>Magnoliopsida</taxon>
        <taxon>eudicotyledons</taxon>
        <taxon>Gunneridae</taxon>
        <taxon>Pentapetalae</taxon>
        <taxon>rosids</taxon>
        <taxon>fabids</taxon>
        <taxon>Fabales</taxon>
        <taxon>Fabaceae</taxon>
        <taxon>Papilionoideae</taxon>
        <taxon>50 kb inversion clade</taxon>
        <taxon>NPAAA clade</taxon>
        <taxon>indigoferoid/millettioid clade</taxon>
        <taxon>Phaseoleae</taxon>
        <taxon>Vigna</taxon>
    </lineage>
</organism>
<dbReference type="InterPro" id="IPR022251">
    <property type="entry name" value="DUF3774_wound-induced"/>
</dbReference>
<name>A0AAQ3N0K3_VIGMU</name>
<sequence>MSASTKAWVVASSIGAVEALKDQLGVCRWNFALRSLQQHAKNNIRSYGKATKFSSASVPTCGLALTAFLKITQSPTYIYRNKQTTRSTNASKQYIPIFHQKAIAVIMSAATRAWIVASSIGAVEALKDQLGVCRWNYALRSLQQHAKTNIGSFTQTKSLSSVTSAAVANKVNRTEESMGKVMDLGCWGPNTIRF</sequence>
<evidence type="ECO:0000313" key="1">
    <source>
        <dbReference type="EMBL" id="WVZ00476.1"/>
    </source>
</evidence>
<proteinExistence type="predicted"/>
<evidence type="ECO:0008006" key="3">
    <source>
        <dbReference type="Google" id="ProtNLM"/>
    </source>
</evidence>
<dbReference type="Pfam" id="PF12609">
    <property type="entry name" value="DUF3774"/>
    <property type="match status" value="2"/>
</dbReference>
<dbReference type="AlphaFoldDB" id="A0AAQ3N0K3"/>